<feature type="region of interest" description="Disordered" evidence="1">
    <location>
        <begin position="1"/>
        <end position="99"/>
    </location>
</feature>
<feature type="transmembrane region" description="Helical" evidence="2">
    <location>
        <begin position="116"/>
        <end position="139"/>
    </location>
</feature>
<protein>
    <submittedName>
        <fullName evidence="3">Uncharacterized protein</fullName>
    </submittedName>
</protein>
<evidence type="ECO:0000313" key="4">
    <source>
        <dbReference type="Proteomes" id="UP000196230"/>
    </source>
</evidence>
<gene>
    <name evidence="3" type="ORF">FM125_10230</name>
</gene>
<feature type="transmembrane region" description="Helical" evidence="2">
    <location>
        <begin position="213"/>
        <end position="233"/>
    </location>
</feature>
<keyword evidence="2" id="KW-0472">Membrane</keyword>
<evidence type="ECO:0000256" key="1">
    <source>
        <dbReference type="SAM" id="MobiDB-lite"/>
    </source>
</evidence>
<evidence type="ECO:0000256" key="2">
    <source>
        <dbReference type="SAM" id="Phobius"/>
    </source>
</evidence>
<feature type="compositionally biased region" description="Gly residues" evidence="1">
    <location>
        <begin position="38"/>
        <end position="47"/>
    </location>
</feature>
<dbReference type="Proteomes" id="UP000196230">
    <property type="component" value="Unassembled WGS sequence"/>
</dbReference>
<feature type="compositionally biased region" description="Low complexity" evidence="1">
    <location>
        <begin position="72"/>
        <end position="92"/>
    </location>
</feature>
<keyword evidence="2" id="KW-0812">Transmembrane</keyword>
<accession>A0A1R4JRW6</accession>
<organism evidence="3 4">
    <name type="scientific">Micrococcus lylae</name>
    <dbReference type="NCBI Taxonomy" id="1273"/>
    <lineage>
        <taxon>Bacteria</taxon>
        <taxon>Bacillati</taxon>
        <taxon>Actinomycetota</taxon>
        <taxon>Actinomycetes</taxon>
        <taxon>Micrococcales</taxon>
        <taxon>Micrococcaceae</taxon>
        <taxon>Micrococcus</taxon>
    </lineage>
</organism>
<feature type="transmembrane region" description="Helical" evidence="2">
    <location>
        <begin position="239"/>
        <end position="260"/>
    </location>
</feature>
<proteinExistence type="predicted"/>
<dbReference type="AlphaFoldDB" id="A0A1R4JRW6"/>
<evidence type="ECO:0000313" key="3">
    <source>
        <dbReference type="EMBL" id="SJN34746.1"/>
    </source>
</evidence>
<dbReference type="RefSeq" id="WP_087134529.1">
    <property type="nucleotide sequence ID" value="NZ_FUKP01000067.1"/>
</dbReference>
<sequence>MPEQNDRPSYGQDPEGRGPYGVPPQGQDRQSRPDYGPTGQGAYGMGPGHPQNAHGQPPHGGYGQPPQGGYGQPPQGAYGRPPQGWPQQPQPGDRYGTTPYEAYGRQRLEEPPKYRALLTATLVSLAVYVVSAVPGFLMLGDAAGFRSMIDESIAEQGRQLSADELESIDQVLGIVTGMGMAFMAFWMVVVVGLYLLVYFGLRGRRNWARVTGIVFAILALVFTLPSLFALPFIGGAGMFAAVVSLVSVAVDIWWLVLAFNGQISRYLEQRALMS</sequence>
<name>A0A1R4JRW6_9MICC</name>
<feature type="compositionally biased region" description="Gly residues" evidence="1">
    <location>
        <begin position="58"/>
        <end position="71"/>
    </location>
</feature>
<reference evidence="3 4" key="1">
    <citation type="submission" date="2017-02" db="EMBL/GenBank/DDBJ databases">
        <authorList>
            <person name="Peterson S.W."/>
        </authorList>
    </citation>
    <scope>NUCLEOTIDE SEQUENCE [LARGE SCALE GENOMIC DNA]</scope>
    <source>
        <strain evidence="3 4">2B3F</strain>
    </source>
</reference>
<feature type="transmembrane region" description="Helical" evidence="2">
    <location>
        <begin position="180"/>
        <end position="201"/>
    </location>
</feature>
<keyword evidence="2" id="KW-1133">Transmembrane helix</keyword>
<dbReference type="EMBL" id="FUKP01000067">
    <property type="protein sequence ID" value="SJN34746.1"/>
    <property type="molecule type" value="Genomic_DNA"/>
</dbReference>